<reference evidence="2 3" key="1">
    <citation type="journal article" date="2016" name="Genome Biol. Evol.">
        <title>Divergent and convergent evolution of fungal pathogenicity.</title>
        <authorList>
            <person name="Shang Y."/>
            <person name="Xiao G."/>
            <person name="Zheng P."/>
            <person name="Cen K."/>
            <person name="Zhan S."/>
            <person name="Wang C."/>
        </authorList>
    </citation>
    <scope>NUCLEOTIDE SEQUENCE [LARGE SCALE GENOMIC DNA]</scope>
    <source>
        <strain evidence="2 3">ARSEF 2679</strain>
    </source>
</reference>
<gene>
    <name evidence="2" type="ORF">ISF_09424</name>
</gene>
<protein>
    <submittedName>
        <fullName evidence="2">Uncharacterized protein</fullName>
    </submittedName>
</protein>
<proteinExistence type="predicted"/>
<organism evidence="2 3">
    <name type="scientific">Cordyceps fumosorosea (strain ARSEF 2679)</name>
    <name type="common">Isaria fumosorosea</name>
    <dbReference type="NCBI Taxonomy" id="1081104"/>
    <lineage>
        <taxon>Eukaryota</taxon>
        <taxon>Fungi</taxon>
        <taxon>Dikarya</taxon>
        <taxon>Ascomycota</taxon>
        <taxon>Pezizomycotina</taxon>
        <taxon>Sordariomycetes</taxon>
        <taxon>Hypocreomycetidae</taxon>
        <taxon>Hypocreales</taxon>
        <taxon>Cordycipitaceae</taxon>
        <taxon>Cordyceps</taxon>
    </lineage>
</organism>
<evidence type="ECO:0000313" key="3">
    <source>
        <dbReference type="Proteomes" id="UP000076744"/>
    </source>
</evidence>
<dbReference type="EMBL" id="AZHB01000049">
    <property type="protein sequence ID" value="OAA49212.1"/>
    <property type="molecule type" value="Genomic_DNA"/>
</dbReference>
<evidence type="ECO:0000313" key="2">
    <source>
        <dbReference type="EMBL" id="OAA49212.1"/>
    </source>
</evidence>
<keyword evidence="1" id="KW-0472">Membrane</keyword>
<comment type="caution">
    <text evidence="2">The sequence shown here is derived from an EMBL/GenBank/DDBJ whole genome shotgun (WGS) entry which is preliminary data.</text>
</comment>
<sequence length="105" mass="12154">MLDATGAMLAPQALALCQYYSGMLIYAIDTYLKERQKKDYRKRQAAYSRADAERYQQFFTEPPDGEAHPPLLQGPWSVFRDQFSIWRTETGCPAPPQHYRTIFTA</sequence>
<evidence type="ECO:0000256" key="1">
    <source>
        <dbReference type="SAM" id="Phobius"/>
    </source>
</evidence>
<keyword evidence="3" id="KW-1185">Reference proteome</keyword>
<name>A0A167ILU0_CORFA</name>
<keyword evidence="1" id="KW-0812">Transmembrane</keyword>
<keyword evidence="1" id="KW-1133">Transmembrane helix</keyword>
<dbReference type="RefSeq" id="XP_018699770.1">
    <property type="nucleotide sequence ID" value="XM_018853026.1"/>
</dbReference>
<accession>A0A167ILU0</accession>
<dbReference type="Proteomes" id="UP000076744">
    <property type="component" value="Unassembled WGS sequence"/>
</dbReference>
<dbReference type="AlphaFoldDB" id="A0A167ILU0"/>
<dbReference type="GeneID" id="30025716"/>
<feature type="transmembrane region" description="Helical" evidence="1">
    <location>
        <begin position="12"/>
        <end position="32"/>
    </location>
</feature>